<feature type="region of interest" description="Disordered" evidence="1">
    <location>
        <begin position="288"/>
        <end position="323"/>
    </location>
</feature>
<name>A0A6S7GIA5_PARCT</name>
<comment type="caution">
    <text evidence="2">The sequence shown here is derived from an EMBL/GenBank/DDBJ whole genome shotgun (WGS) entry which is preliminary data.</text>
</comment>
<accession>A0A6S7GIA5</accession>
<evidence type="ECO:0000313" key="2">
    <source>
        <dbReference type="EMBL" id="CAB3984741.1"/>
    </source>
</evidence>
<protein>
    <submittedName>
        <fullName evidence="2">Uncharacterized protein</fullName>
    </submittedName>
</protein>
<organism evidence="2 3">
    <name type="scientific">Paramuricea clavata</name>
    <name type="common">Red gorgonian</name>
    <name type="synonym">Violescent sea-whip</name>
    <dbReference type="NCBI Taxonomy" id="317549"/>
    <lineage>
        <taxon>Eukaryota</taxon>
        <taxon>Metazoa</taxon>
        <taxon>Cnidaria</taxon>
        <taxon>Anthozoa</taxon>
        <taxon>Octocorallia</taxon>
        <taxon>Malacalcyonacea</taxon>
        <taxon>Plexauridae</taxon>
        <taxon>Paramuricea</taxon>
    </lineage>
</organism>
<reference evidence="2" key="1">
    <citation type="submission" date="2020-04" db="EMBL/GenBank/DDBJ databases">
        <authorList>
            <person name="Alioto T."/>
            <person name="Alioto T."/>
            <person name="Gomez Garrido J."/>
        </authorList>
    </citation>
    <scope>NUCLEOTIDE SEQUENCE</scope>
    <source>
        <strain evidence="2">A484AB</strain>
    </source>
</reference>
<gene>
    <name evidence="2" type="ORF">PACLA_8A086047</name>
</gene>
<sequence length="534" mass="59281">MNVSVVKLCVREGISIVPRLSSTLIQINLYIKQAHCASTLKAPENERLKPRTIYSDGTTSISDEHCNQESPAGLLPIPVINTCKKLRILHKIPSLRVPAEIEQQAGVYELGNVKPENKKIVTVRSIYKKNQNGKKNVCKLGKKLAYSEVFNLPFHSTLKPVPSPDESFQPKPSSSRQPPPPVPCDISSLRPLTPVPSPSPEPSDSSYDRPSCCPLRSVTFNTTSSDNFQDCFQSSSASSSSDTTVSLKKNQRFVSDVVKTQETEDEARGDSTRVRALAKVFNLHLNSTLKPVPSPDDISSLRPLTPVPSPSPEPSDSSHDRPSCCPLRSVTFNTTSSDDFQDCFQSLSASSSSDTTVSLKTNKQFVSDVVKTQETENEARGDSSRVRALAMRMKPSKDKLKRSLPPSIKWNGLCVFDSGYPSLMVGDRIKSASEDEEFWEKRLANVVQTSPVKRHGAVLLSLLIQPSTESQTVYNTLFPNHLVFGLDIPHKHDLISAQELYQDFNANEVDVYLKERREQVDAYHLRRMLIDGNN</sequence>
<dbReference type="AlphaFoldDB" id="A0A6S7GIA5"/>
<dbReference type="Proteomes" id="UP001152795">
    <property type="component" value="Unassembled WGS sequence"/>
</dbReference>
<dbReference type="EMBL" id="CACRXK020000779">
    <property type="protein sequence ID" value="CAB3984741.1"/>
    <property type="molecule type" value="Genomic_DNA"/>
</dbReference>
<evidence type="ECO:0000313" key="3">
    <source>
        <dbReference type="Proteomes" id="UP001152795"/>
    </source>
</evidence>
<proteinExistence type="predicted"/>
<evidence type="ECO:0000256" key="1">
    <source>
        <dbReference type="SAM" id="MobiDB-lite"/>
    </source>
</evidence>
<feature type="region of interest" description="Disordered" evidence="1">
    <location>
        <begin position="160"/>
        <end position="210"/>
    </location>
</feature>
<feature type="compositionally biased region" description="Low complexity" evidence="1">
    <location>
        <begin position="167"/>
        <end position="176"/>
    </location>
</feature>
<keyword evidence="3" id="KW-1185">Reference proteome</keyword>